<reference evidence="1 2" key="1">
    <citation type="journal article" date="2019" name="Microbiol. Resour. Announc.">
        <title>Complete Genome Sequence of Halomonas sulfidaeris Strain Esulfide1 Isolated from a Metal Sulfide Rock at a Depth of 2,200 Meters, Obtained Using Nanopore Sequencing.</title>
        <authorList>
            <person name="Saito M."/>
            <person name="Nishigata A."/>
            <person name="Galipon J."/>
            <person name="Arakawa K."/>
        </authorList>
    </citation>
    <scope>NUCLEOTIDE SEQUENCE [LARGE SCALE GENOMIC DNA]</scope>
    <source>
        <strain evidence="1 2">ATCC BAA-803</strain>
    </source>
</reference>
<evidence type="ECO:0000313" key="1">
    <source>
        <dbReference type="EMBL" id="BBI62904.1"/>
    </source>
</evidence>
<dbReference type="KEGG" id="hsr:HSBAA_42100"/>
<gene>
    <name evidence="1" type="ORF">HSBAA_42100</name>
</gene>
<sequence>MILTALNDYYQRLSKENKVPQPGFSTEQISYEILINQSGTPIQVNFIGSSEGE</sequence>
<dbReference type="AlphaFoldDB" id="A0A455UIX3"/>
<dbReference type="Proteomes" id="UP000320231">
    <property type="component" value="Chromosome"/>
</dbReference>
<accession>A0A455UIX3</accession>
<dbReference type="EMBL" id="AP019514">
    <property type="protein sequence ID" value="BBI62904.1"/>
    <property type="molecule type" value="Genomic_DNA"/>
</dbReference>
<name>A0A455UIX3_9GAMM</name>
<organism evidence="1 2">
    <name type="scientific">Vreelandella sulfidaeris</name>
    <dbReference type="NCBI Taxonomy" id="115553"/>
    <lineage>
        <taxon>Bacteria</taxon>
        <taxon>Pseudomonadati</taxon>
        <taxon>Pseudomonadota</taxon>
        <taxon>Gammaproteobacteria</taxon>
        <taxon>Oceanospirillales</taxon>
        <taxon>Halomonadaceae</taxon>
        <taxon>Vreelandella</taxon>
    </lineage>
</organism>
<dbReference type="InterPro" id="IPR010144">
    <property type="entry name" value="CRISPR-assoc_prot_Csd1-typ"/>
</dbReference>
<proteinExistence type="predicted"/>
<protein>
    <submittedName>
        <fullName evidence="1">Uncharacterized protein</fullName>
    </submittedName>
</protein>
<evidence type="ECO:0000313" key="2">
    <source>
        <dbReference type="Proteomes" id="UP000320231"/>
    </source>
</evidence>
<dbReference type="Pfam" id="PF09709">
    <property type="entry name" value="Cas_Csd1"/>
    <property type="match status" value="1"/>
</dbReference>